<organism evidence="1 2">
    <name type="scientific">Dermatophagoides pteronyssinus</name>
    <name type="common">European house dust mite</name>
    <dbReference type="NCBI Taxonomy" id="6956"/>
    <lineage>
        <taxon>Eukaryota</taxon>
        <taxon>Metazoa</taxon>
        <taxon>Ecdysozoa</taxon>
        <taxon>Arthropoda</taxon>
        <taxon>Chelicerata</taxon>
        <taxon>Arachnida</taxon>
        <taxon>Acari</taxon>
        <taxon>Acariformes</taxon>
        <taxon>Sarcoptiformes</taxon>
        <taxon>Astigmata</taxon>
        <taxon>Psoroptidia</taxon>
        <taxon>Analgoidea</taxon>
        <taxon>Pyroglyphidae</taxon>
        <taxon>Dermatophagoidinae</taxon>
        <taxon>Dermatophagoides</taxon>
    </lineage>
</organism>
<accession>A0ABQ8IY55</accession>
<comment type="caution">
    <text evidence="1">The sequence shown here is derived from an EMBL/GenBank/DDBJ whole genome shotgun (WGS) entry which is preliminary data.</text>
</comment>
<dbReference type="Proteomes" id="UP000887458">
    <property type="component" value="Unassembled WGS sequence"/>
</dbReference>
<gene>
    <name evidence="1" type="ORF">DERP_006345</name>
</gene>
<proteinExistence type="predicted"/>
<keyword evidence="2" id="KW-1185">Reference proteome</keyword>
<reference evidence="1 2" key="2">
    <citation type="journal article" date="2022" name="Mol. Biol. Evol.">
        <title>Comparative Genomics Reveals Insights into the Divergent Evolution of Astigmatic Mites and Household Pest Adaptations.</title>
        <authorList>
            <person name="Xiong Q."/>
            <person name="Wan A.T."/>
            <person name="Liu X."/>
            <person name="Fung C.S."/>
            <person name="Xiao X."/>
            <person name="Malainual N."/>
            <person name="Hou J."/>
            <person name="Wang L."/>
            <person name="Wang M."/>
            <person name="Yang K.Y."/>
            <person name="Cui Y."/>
            <person name="Leung E.L."/>
            <person name="Nong W."/>
            <person name="Shin S.K."/>
            <person name="Au S.W."/>
            <person name="Jeong K.Y."/>
            <person name="Chew F.T."/>
            <person name="Hui J.H."/>
            <person name="Leung T.F."/>
            <person name="Tungtrongchitr A."/>
            <person name="Zhong N."/>
            <person name="Liu Z."/>
            <person name="Tsui S.K."/>
        </authorList>
    </citation>
    <scope>NUCLEOTIDE SEQUENCE [LARGE SCALE GENOMIC DNA]</scope>
    <source>
        <strain evidence="1">Derp</strain>
    </source>
</reference>
<reference evidence="1 2" key="1">
    <citation type="journal article" date="2018" name="J. Allergy Clin. Immunol.">
        <title>High-quality assembly of Dermatophagoides pteronyssinus genome and transcriptome reveals a wide range of novel allergens.</title>
        <authorList>
            <person name="Liu X.Y."/>
            <person name="Yang K.Y."/>
            <person name="Wang M.Q."/>
            <person name="Kwok J.S."/>
            <person name="Zeng X."/>
            <person name="Yang Z."/>
            <person name="Xiao X.J."/>
            <person name="Lau C.P."/>
            <person name="Li Y."/>
            <person name="Huang Z.M."/>
            <person name="Ba J.G."/>
            <person name="Yim A.K."/>
            <person name="Ouyang C.Y."/>
            <person name="Ngai S.M."/>
            <person name="Chan T.F."/>
            <person name="Leung E.L."/>
            <person name="Liu L."/>
            <person name="Liu Z.G."/>
            <person name="Tsui S.K."/>
        </authorList>
    </citation>
    <scope>NUCLEOTIDE SEQUENCE [LARGE SCALE GENOMIC DNA]</scope>
    <source>
        <strain evidence="1">Derp</strain>
    </source>
</reference>
<protein>
    <submittedName>
        <fullName evidence="1">Uncharacterized protein</fullName>
    </submittedName>
</protein>
<sequence length="59" mass="6962">MANLMDNFNNNNQNKKKIRTIINNNNKQVIQLDYHGQHFSLTYNPCTRLQALLLLMIDD</sequence>
<dbReference type="EMBL" id="NJHN03000099">
    <property type="protein sequence ID" value="KAH9415251.1"/>
    <property type="molecule type" value="Genomic_DNA"/>
</dbReference>
<name>A0ABQ8IY55_DERPT</name>
<evidence type="ECO:0000313" key="1">
    <source>
        <dbReference type="EMBL" id="KAH9415251.1"/>
    </source>
</evidence>
<evidence type="ECO:0000313" key="2">
    <source>
        <dbReference type="Proteomes" id="UP000887458"/>
    </source>
</evidence>